<dbReference type="Gene3D" id="3.40.50.1400">
    <property type="match status" value="2"/>
</dbReference>
<dbReference type="SUPFAM" id="SSF53800">
    <property type="entry name" value="Chelatase"/>
    <property type="match status" value="1"/>
</dbReference>
<comment type="caution">
    <text evidence="1">The sequence shown here is derived from an EMBL/GenBank/DDBJ whole genome shotgun (WGS) entry which is preliminary data.</text>
</comment>
<name>A0ABT1EFX1_9FIRM</name>
<protein>
    <submittedName>
        <fullName evidence="1">Sirohydrochlorin cobaltochelatase</fullName>
    </submittedName>
</protein>
<reference evidence="1 2" key="1">
    <citation type="journal article" date="2022" name="Genome Biol. Evol.">
        <title>Host diet, physiology and behaviors set the stage for Lachnospiraceae cladogenesis.</title>
        <authorList>
            <person name="Vera-Ponce De Leon A."/>
            <person name="Schneider M."/>
            <person name="Jahnes B.C."/>
            <person name="Sadowski V."/>
            <person name="Camuy-Velez L.A."/>
            <person name="Duan J."/>
            <person name="Sabree Z.L."/>
        </authorList>
    </citation>
    <scope>NUCLEOTIDE SEQUENCE [LARGE SCALE GENOMIC DNA]</scope>
    <source>
        <strain evidence="1 2">PAL227</strain>
    </source>
</reference>
<dbReference type="Proteomes" id="UP001523565">
    <property type="component" value="Unassembled WGS sequence"/>
</dbReference>
<evidence type="ECO:0000313" key="1">
    <source>
        <dbReference type="EMBL" id="MCP1109543.1"/>
    </source>
</evidence>
<dbReference type="InterPro" id="IPR010388">
    <property type="entry name" value="Anaerobic_Co-chelatase"/>
</dbReference>
<keyword evidence="2" id="KW-1185">Reference proteome</keyword>
<proteinExistence type="predicted"/>
<organism evidence="1 2">
    <name type="scientific">Ohessyouella blattaphilus</name>
    <dbReference type="NCBI Taxonomy" id="2949333"/>
    <lineage>
        <taxon>Bacteria</taxon>
        <taxon>Bacillati</taxon>
        <taxon>Bacillota</taxon>
        <taxon>Clostridia</taxon>
        <taxon>Lachnospirales</taxon>
        <taxon>Lachnospiraceae</taxon>
        <taxon>Ohessyouella</taxon>
    </lineage>
</organism>
<dbReference type="Pfam" id="PF06180">
    <property type="entry name" value="CbiK"/>
    <property type="match status" value="1"/>
</dbReference>
<accession>A0ABT1EFX1</accession>
<dbReference type="EMBL" id="JAMZFV010000004">
    <property type="protein sequence ID" value="MCP1109543.1"/>
    <property type="molecule type" value="Genomic_DNA"/>
</dbReference>
<evidence type="ECO:0000313" key="2">
    <source>
        <dbReference type="Proteomes" id="UP001523565"/>
    </source>
</evidence>
<sequence>MNQPKAVLVVSFGSTYPDNNQETLGAIEEYIRRQYPQAIIRRAYISLRVIEALKERHQLTVETVAQALEQLQREGVKEVIVQPTFLLYGEEYNQMCKHLSSYKESFQILKVGPPLLAESTDVLRVAEILAGEGQKCLQEDAVAVLVGHGSRDEAGNRVYQELQKAFVDKPFVVGTLIAKPGVAEVKQILANRKIKKVVLWPLMVVAGSHTKRDIFGEGSDSFASRLAAAGYELVKIEAGLGSLLEIQKLYAEHVERAKDI</sequence>
<dbReference type="PIRSF" id="PIRSF033579">
    <property type="entry name" value="Anaer_Co_chel"/>
    <property type="match status" value="1"/>
</dbReference>
<gene>
    <name evidence="1" type="ORF">NK118_04670</name>
</gene>
<dbReference type="RefSeq" id="WP_262068447.1">
    <property type="nucleotide sequence ID" value="NZ_JAMXOC010000004.1"/>
</dbReference>